<dbReference type="Proteomes" id="UP000032633">
    <property type="component" value="Chromosome"/>
</dbReference>
<proteinExistence type="predicted"/>
<dbReference type="GO" id="GO:0009234">
    <property type="term" value="P:menaquinone biosynthetic process"/>
    <property type="evidence" value="ECO:0007669"/>
    <property type="project" value="InterPro"/>
</dbReference>
<dbReference type="EMBL" id="CP011058">
    <property type="protein sequence ID" value="AJY77174.1"/>
    <property type="molecule type" value="Genomic_DNA"/>
</dbReference>
<dbReference type="Pfam" id="PF07307">
    <property type="entry name" value="HEPPP_synt_1"/>
    <property type="match status" value="1"/>
</dbReference>
<gene>
    <name evidence="1" type="ORF">VN24_24750</name>
</gene>
<protein>
    <submittedName>
        <fullName evidence="1">Heptaprenyl diphosphate synthase</fullName>
    </submittedName>
</protein>
<dbReference type="OrthoDB" id="2417886at2"/>
<evidence type="ECO:0000313" key="1">
    <source>
        <dbReference type="EMBL" id="AJY77174.1"/>
    </source>
</evidence>
<organism evidence="1 2">
    <name type="scientific">Paenibacillus beijingensis</name>
    <dbReference type="NCBI Taxonomy" id="1126833"/>
    <lineage>
        <taxon>Bacteria</taxon>
        <taxon>Bacillati</taxon>
        <taxon>Bacillota</taxon>
        <taxon>Bacilli</taxon>
        <taxon>Bacillales</taxon>
        <taxon>Paenibacillaceae</taxon>
        <taxon>Paenibacillus</taxon>
    </lineage>
</organism>
<dbReference type="PATRIC" id="fig|1126833.4.peg.5444"/>
<reference evidence="1 2" key="1">
    <citation type="journal article" date="2015" name="J. Biotechnol.">
        <title>Complete genome sequence of Paenibacillus beijingensis 7188(T) (=DSM 24997(T)), a novel rhizobacterium from jujube garden soil.</title>
        <authorList>
            <person name="Kwak Y."/>
            <person name="Shin J.H."/>
        </authorList>
    </citation>
    <scope>NUCLEOTIDE SEQUENCE [LARGE SCALE GENOMIC DNA]</scope>
    <source>
        <strain evidence="1 2">DSM 24997</strain>
    </source>
</reference>
<dbReference type="Gene3D" id="1.20.120.1450">
    <property type="match status" value="1"/>
</dbReference>
<dbReference type="RefSeq" id="WP_045672599.1">
    <property type="nucleotide sequence ID" value="NZ_CP011058.1"/>
</dbReference>
<dbReference type="STRING" id="1126833.VN24_24750"/>
<name>A0A0D5NPF4_9BACL</name>
<dbReference type="KEGG" id="pbj:VN24_24750"/>
<evidence type="ECO:0000313" key="2">
    <source>
        <dbReference type="Proteomes" id="UP000032633"/>
    </source>
</evidence>
<dbReference type="HOGENOM" id="CLU_962595_0_0_9"/>
<dbReference type="AlphaFoldDB" id="A0A0D5NPF4"/>
<accession>A0A0D5NPF4</accession>
<sequence>MKPYRIPEIAQKYVDYDMIQRHTELPAFPDPRIRLLFAFLNRQRFAAKHSELYSLVVSLVQLGLDTHDMVDVEEAPLTLKDMRSRQLRILAGDYFSSRFYQLLSQAGQIEMVGRLSEAICEVNRMKTGLYVKAKQLNLTAEEYIVETARLKAGMFEGFAALLEEKYVSNWPELLQTVCLCEAVRDELARTDDRFTGSWGYWHVLENGNEEERRLLTEHAELQPAFIHSLSIKFDIRGKLTDKLHGCAEHLQSLARRLDSDKLAAELLQLKEKLLYPLSATAPTLTEMR</sequence>
<dbReference type="InterPro" id="IPR009920">
    <property type="entry name" value="HEPPP_synth_su1"/>
</dbReference>
<keyword evidence="2" id="KW-1185">Reference proteome</keyword>
<reference evidence="2" key="2">
    <citation type="submission" date="2015-03" db="EMBL/GenBank/DDBJ databases">
        <title>Genome sequence of Paenibacillus beijingensis strain DSM 24997T.</title>
        <authorList>
            <person name="Kwak Y."/>
            <person name="Shin J.-H."/>
        </authorList>
    </citation>
    <scope>NUCLEOTIDE SEQUENCE [LARGE SCALE GENOMIC DNA]</scope>
    <source>
        <strain evidence="2">DSM 24997</strain>
    </source>
</reference>